<evidence type="ECO:0000256" key="5">
    <source>
        <dbReference type="ARBA" id="ARBA00022852"/>
    </source>
</evidence>
<dbReference type="GO" id="GO:0005576">
    <property type="term" value="C:extracellular region"/>
    <property type="evidence" value="ECO:0007669"/>
    <property type="project" value="UniProtKB-SubCell"/>
</dbReference>
<dbReference type="GeneID" id="115825552"/>
<dbReference type="GO" id="GO:0051607">
    <property type="term" value="P:defense response to virus"/>
    <property type="evidence" value="ECO:0007669"/>
    <property type="project" value="TreeGrafter"/>
</dbReference>
<dbReference type="PRINTS" id="PR00764">
    <property type="entry name" value="COMPLEMENTC9"/>
</dbReference>
<dbReference type="Gene3D" id="2.60.40.150">
    <property type="entry name" value="C2 domain"/>
    <property type="match status" value="1"/>
</dbReference>
<sequence>MPVKWFYLIFWWACHLQFSQVISEEQELGTPEQCKEANFVPGYNFGGEGFDIVTMERKGSYVIDMEKWDKGNGTCILRSNTFMNKVKQKLPAAVVDWRAQSQCSMKVSSRVYESSESLVNDSTSSVSNNWKVGLDLKIVGGASFGGTHSREATHAMKKSKEDKYSFTKHEIKCNFYRYGISRKPPLHENFLEAIKSLPKFYDAKAYHQVVDTYGTHYTSKVTLGGKMKAITAIKSCQASMSGLTDTAVKDCLDVEASGTYKSVTLKAEFRRCQELKKKMGTQQSFTSMFNDRETEIIGGNINGEDLLFSIKSQPSTLNAWLGSLKTIPDVVIYSLKPLHFLLDKKHPARYGLKRAVEKYIKNNALQNVCSEKCKIGRQCSARDRCACVCNRSKNIHSNCCPAGKGLATLKVCGLRAKGLYGDVTSKTDGSVKVSYGSTIKRTEVIMNNDNPRWPETFEFGPIQISMATKLTFEVYDADTYWNSDLLGKCSFDLRSGKVTDTCMFKYGTFFFSYVVECAPSLRGPKCEEYGSSPMEPSLAKIFHSRNGILAKDLWKLELGQNYTNEFSIWSHKGRGLSRCFYESSINHFSFYFVPGYNFGGEGFDIVKMERKDYYVIDMEKWDRGNGTCAIRQNNYAGGAKQKLPVGVEHWSTEPHCSLKITSRIYGSSELLERLYSKCNPQSFLWGILATADLLELAL</sequence>
<keyword evidence="8" id="KW-0732">Signal</keyword>
<reference evidence="12" key="1">
    <citation type="submission" date="2025-08" db="UniProtKB">
        <authorList>
            <consortium name="RefSeq"/>
        </authorList>
    </citation>
    <scope>IDENTIFICATION</scope>
</reference>
<dbReference type="PROSITE" id="PS51412">
    <property type="entry name" value="MACPF_2"/>
    <property type="match status" value="1"/>
</dbReference>
<organism evidence="11 12">
    <name type="scientific">Chanos chanos</name>
    <name type="common">Milkfish</name>
    <name type="synonym">Mugil chanos</name>
    <dbReference type="NCBI Taxonomy" id="29144"/>
    <lineage>
        <taxon>Eukaryota</taxon>
        <taxon>Metazoa</taxon>
        <taxon>Chordata</taxon>
        <taxon>Craniata</taxon>
        <taxon>Vertebrata</taxon>
        <taxon>Euteleostomi</taxon>
        <taxon>Actinopterygii</taxon>
        <taxon>Neopterygii</taxon>
        <taxon>Teleostei</taxon>
        <taxon>Ostariophysi</taxon>
        <taxon>Gonorynchiformes</taxon>
        <taxon>Chanidae</taxon>
        <taxon>Chanos</taxon>
    </lineage>
</organism>
<dbReference type="InterPro" id="IPR000008">
    <property type="entry name" value="C2_dom"/>
</dbReference>
<evidence type="ECO:0000313" key="11">
    <source>
        <dbReference type="Proteomes" id="UP000504632"/>
    </source>
</evidence>
<evidence type="ECO:0000256" key="7">
    <source>
        <dbReference type="ARBA" id="ARBA00023157"/>
    </source>
</evidence>
<dbReference type="SMART" id="SM00457">
    <property type="entry name" value="MACPF"/>
    <property type="match status" value="1"/>
</dbReference>
<dbReference type="RefSeq" id="XP_030645195.1">
    <property type="nucleotide sequence ID" value="XM_030789335.1"/>
</dbReference>
<dbReference type="GO" id="GO:0031640">
    <property type="term" value="P:killing of cells of another organism"/>
    <property type="evidence" value="ECO:0007669"/>
    <property type="project" value="UniProtKB-KW"/>
</dbReference>
<dbReference type="PROSITE" id="PS00279">
    <property type="entry name" value="MACPF_1"/>
    <property type="match status" value="1"/>
</dbReference>
<dbReference type="InterPro" id="IPR001862">
    <property type="entry name" value="MAC_perforin"/>
</dbReference>
<dbReference type="InterPro" id="IPR052784">
    <property type="entry name" value="Perforin-1_pore-forming"/>
</dbReference>
<evidence type="ECO:0000256" key="3">
    <source>
        <dbReference type="ARBA" id="ARBA00009214"/>
    </source>
</evidence>
<evidence type="ECO:0000256" key="6">
    <source>
        <dbReference type="ARBA" id="ARBA00023136"/>
    </source>
</evidence>
<dbReference type="Pfam" id="PF00168">
    <property type="entry name" value="C2"/>
    <property type="match status" value="1"/>
</dbReference>
<keyword evidence="4" id="KW-0964">Secreted</keyword>
<keyword evidence="6" id="KW-0472">Membrane</keyword>
<dbReference type="GO" id="GO:0005579">
    <property type="term" value="C:membrane attack complex"/>
    <property type="evidence" value="ECO:0007669"/>
    <property type="project" value="InterPro"/>
</dbReference>
<name>A0A6J2WI49_CHACN</name>
<accession>A0A6J2WI49</accession>
<dbReference type="PANTHER" id="PTHR46096:SF5">
    <property type="entry name" value="PERFORIN 1.2 PRECURSOR-RELATED"/>
    <property type="match status" value="1"/>
</dbReference>
<evidence type="ECO:0000259" key="10">
    <source>
        <dbReference type="PROSITE" id="PS51412"/>
    </source>
</evidence>
<evidence type="ECO:0000256" key="2">
    <source>
        <dbReference type="ARBA" id="ARBA00004613"/>
    </source>
</evidence>
<dbReference type="PROSITE" id="PS50004">
    <property type="entry name" value="C2"/>
    <property type="match status" value="1"/>
</dbReference>
<dbReference type="Pfam" id="PF01823">
    <property type="entry name" value="MACPF"/>
    <property type="match status" value="1"/>
</dbReference>
<feature type="domain" description="C2" evidence="9">
    <location>
        <begin position="389"/>
        <end position="506"/>
    </location>
</feature>
<keyword evidence="5" id="KW-0204">Cytolysis</keyword>
<dbReference type="GO" id="GO:0022829">
    <property type="term" value="F:wide pore channel activity"/>
    <property type="evidence" value="ECO:0007669"/>
    <property type="project" value="TreeGrafter"/>
</dbReference>
<dbReference type="GO" id="GO:0001913">
    <property type="term" value="P:T cell mediated cytotoxicity"/>
    <property type="evidence" value="ECO:0007669"/>
    <property type="project" value="TreeGrafter"/>
</dbReference>
<feature type="chain" id="PRO_5026931052" evidence="8">
    <location>
        <begin position="24"/>
        <end position="698"/>
    </location>
</feature>
<dbReference type="SUPFAM" id="SSF49562">
    <property type="entry name" value="C2 domain (Calcium/lipid-binding domain, CaLB)"/>
    <property type="match status" value="1"/>
</dbReference>
<dbReference type="AlphaFoldDB" id="A0A6J2WI49"/>
<feature type="domain" description="MACPF" evidence="10">
    <location>
        <begin position="30"/>
        <end position="367"/>
    </location>
</feature>
<dbReference type="OrthoDB" id="1366754at2759"/>
<evidence type="ECO:0000256" key="1">
    <source>
        <dbReference type="ARBA" id="ARBA00004370"/>
    </source>
</evidence>
<dbReference type="Proteomes" id="UP000504632">
    <property type="component" value="Chromosome 12"/>
</dbReference>
<evidence type="ECO:0000256" key="8">
    <source>
        <dbReference type="SAM" id="SignalP"/>
    </source>
</evidence>
<dbReference type="PANTHER" id="PTHR46096">
    <property type="entry name" value="PERFORIN-1"/>
    <property type="match status" value="1"/>
</dbReference>
<comment type="similarity">
    <text evidence="3">Belongs to the complement C6/C7/C8/C9 family.</text>
</comment>
<gene>
    <name evidence="12" type="primary">LOC115825552</name>
</gene>
<dbReference type="GO" id="GO:0001771">
    <property type="term" value="P:immunological synapse formation"/>
    <property type="evidence" value="ECO:0007669"/>
    <property type="project" value="TreeGrafter"/>
</dbReference>
<proteinExistence type="inferred from homology"/>
<keyword evidence="11" id="KW-1185">Reference proteome</keyword>
<evidence type="ECO:0000259" key="9">
    <source>
        <dbReference type="PROSITE" id="PS50004"/>
    </source>
</evidence>
<keyword evidence="7" id="KW-1015">Disulfide bond</keyword>
<evidence type="ECO:0000256" key="4">
    <source>
        <dbReference type="ARBA" id="ARBA00022525"/>
    </source>
</evidence>
<comment type="subcellular location">
    <subcellularLocation>
        <location evidence="1">Membrane</location>
    </subcellularLocation>
    <subcellularLocation>
        <location evidence="2">Secreted</location>
    </subcellularLocation>
</comment>
<protein>
    <submittedName>
        <fullName evidence="12">Perforin-1-like</fullName>
    </submittedName>
</protein>
<feature type="signal peptide" evidence="8">
    <location>
        <begin position="1"/>
        <end position="23"/>
    </location>
</feature>
<dbReference type="InParanoid" id="A0A6J2WI49"/>
<dbReference type="InterPro" id="IPR020863">
    <property type="entry name" value="MACPF_CS"/>
</dbReference>
<dbReference type="SMART" id="SM00239">
    <property type="entry name" value="C2"/>
    <property type="match status" value="1"/>
</dbReference>
<evidence type="ECO:0000313" key="12">
    <source>
        <dbReference type="RefSeq" id="XP_030645195.1"/>
    </source>
</evidence>
<dbReference type="InterPro" id="IPR020864">
    <property type="entry name" value="MACPF"/>
</dbReference>
<dbReference type="InterPro" id="IPR035892">
    <property type="entry name" value="C2_domain_sf"/>
</dbReference>